<sequence>MMKKNFLFILFLLNLSVSAQGYSYYPRFTGLFLNDPDESLFSPELNYFREELKVVSNTLFVGDVQISTSRSSGFYAFKVIPSSVREYNFLNSGVFLRFNMSLREKSASFPVTFEELVDRDNEEGSGRIEIGTQGVSLGFDQKIIKILNPASIKNKADFTVTKIEYKIKKTNLEIEFKGYFGTDIIIKGKKIKKDEISLLTLNADKTGFDISYETQIKKEKLFSFKKVK</sequence>
<reference evidence="2 3" key="1">
    <citation type="submission" date="2019-11" db="EMBL/GenBank/DDBJ databases">
        <title>Flavobacterium resistens genome.</title>
        <authorList>
            <person name="Wilson V.M."/>
            <person name="Newman J.D."/>
        </authorList>
    </citation>
    <scope>NUCLEOTIDE SEQUENCE [LARGE SCALE GENOMIC DNA]</scope>
    <source>
        <strain evidence="2 3">DSM 19382</strain>
    </source>
</reference>
<protein>
    <submittedName>
        <fullName evidence="2">Uncharacterized protein</fullName>
    </submittedName>
</protein>
<feature type="signal peptide" evidence="1">
    <location>
        <begin position="1"/>
        <end position="19"/>
    </location>
</feature>
<feature type="chain" id="PRO_5045853335" evidence="1">
    <location>
        <begin position="20"/>
        <end position="228"/>
    </location>
</feature>
<keyword evidence="3" id="KW-1185">Reference proteome</keyword>
<evidence type="ECO:0000313" key="3">
    <source>
        <dbReference type="Proteomes" id="UP000468990"/>
    </source>
</evidence>
<keyword evidence="1" id="KW-0732">Signal</keyword>
<accession>A0ABW9Q648</accession>
<gene>
    <name evidence="2" type="ORF">GJU42_10935</name>
</gene>
<dbReference type="EMBL" id="WKKG01000005">
    <property type="protein sequence ID" value="MRX68475.1"/>
    <property type="molecule type" value="Genomic_DNA"/>
</dbReference>
<evidence type="ECO:0000313" key="2">
    <source>
        <dbReference type="EMBL" id="MRX68475.1"/>
    </source>
</evidence>
<evidence type="ECO:0000256" key="1">
    <source>
        <dbReference type="SAM" id="SignalP"/>
    </source>
</evidence>
<name>A0ABW9Q648_9FLAO</name>
<proteinExistence type="predicted"/>
<dbReference type="Proteomes" id="UP000468990">
    <property type="component" value="Unassembled WGS sequence"/>
</dbReference>
<comment type="caution">
    <text evidence="2">The sequence shown here is derived from an EMBL/GenBank/DDBJ whole genome shotgun (WGS) entry which is preliminary data.</text>
</comment>
<organism evidence="2 3">
    <name type="scientific">Flavobacterium resistens</name>
    <dbReference type="NCBI Taxonomy" id="443612"/>
    <lineage>
        <taxon>Bacteria</taxon>
        <taxon>Pseudomonadati</taxon>
        <taxon>Bacteroidota</taxon>
        <taxon>Flavobacteriia</taxon>
        <taxon>Flavobacteriales</taxon>
        <taxon>Flavobacteriaceae</taxon>
        <taxon>Flavobacterium</taxon>
    </lineage>
</organism>
<dbReference type="RefSeq" id="WP_142449212.1">
    <property type="nucleotide sequence ID" value="NZ_FXTA01000001.1"/>
</dbReference>